<comment type="similarity">
    <text evidence="1 6 7">Belongs to the peptidase S8 family.</text>
</comment>
<keyword evidence="10" id="KW-1185">Reference proteome</keyword>
<dbReference type="InterPro" id="IPR023828">
    <property type="entry name" value="Peptidase_S8_Ser-AS"/>
</dbReference>
<dbReference type="PANTHER" id="PTHR43806">
    <property type="entry name" value="PEPTIDASE S8"/>
    <property type="match status" value="1"/>
</dbReference>
<keyword evidence="4 6" id="KW-0720">Serine protease</keyword>
<evidence type="ECO:0000313" key="10">
    <source>
        <dbReference type="Proteomes" id="UP000239494"/>
    </source>
</evidence>
<dbReference type="InterPro" id="IPR022398">
    <property type="entry name" value="Peptidase_S8_His-AS"/>
</dbReference>
<evidence type="ECO:0000259" key="8">
    <source>
        <dbReference type="Pfam" id="PF00082"/>
    </source>
</evidence>
<evidence type="ECO:0000256" key="2">
    <source>
        <dbReference type="ARBA" id="ARBA00022670"/>
    </source>
</evidence>
<evidence type="ECO:0000256" key="6">
    <source>
        <dbReference type="PROSITE-ProRule" id="PRU01240"/>
    </source>
</evidence>
<dbReference type="InterPro" id="IPR013783">
    <property type="entry name" value="Ig-like_fold"/>
</dbReference>
<evidence type="ECO:0000256" key="1">
    <source>
        <dbReference type="ARBA" id="ARBA00011073"/>
    </source>
</evidence>
<dbReference type="PROSITE" id="PS00136">
    <property type="entry name" value="SUBTILASE_ASP"/>
    <property type="match status" value="1"/>
</dbReference>
<keyword evidence="3 6" id="KW-0378">Hydrolase</keyword>
<proteinExistence type="inferred from homology"/>
<gene>
    <name evidence="9" type="ORF">CLV43_112113</name>
</gene>
<dbReference type="PRINTS" id="PR00723">
    <property type="entry name" value="SUBTILISIN"/>
</dbReference>
<dbReference type="GO" id="GO:0004252">
    <property type="term" value="F:serine-type endopeptidase activity"/>
    <property type="evidence" value="ECO:0007669"/>
    <property type="project" value="UniProtKB-UniRule"/>
</dbReference>
<reference evidence="9 10" key="1">
    <citation type="submission" date="2018-03" db="EMBL/GenBank/DDBJ databases">
        <title>Genomic Encyclopedia of Archaeal and Bacterial Type Strains, Phase II (KMG-II): from individual species to whole genera.</title>
        <authorList>
            <person name="Goeker M."/>
        </authorList>
    </citation>
    <scope>NUCLEOTIDE SEQUENCE [LARGE SCALE GENOMIC DNA]</scope>
    <source>
        <strain evidence="9 10">DSM 44720</strain>
    </source>
</reference>
<dbReference type="InterPro" id="IPR000209">
    <property type="entry name" value="Peptidase_S8/S53_dom"/>
</dbReference>
<dbReference type="Gene3D" id="2.60.40.10">
    <property type="entry name" value="Immunoglobulins"/>
    <property type="match status" value="1"/>
</dbReference>
<evidence type="ECO:0000313" key="9">
    <source>
        <dbReference type="EMBL" id="PRY36188.1"/>
    </source>
</evidence>
<dbReference type="EMBL" id="PVTF01000012">
    <property type="protein sequence ID" value="PRY36188.1"/>
    <property type="molecule type" value="Genomic_DNA"/>
</dbReference>
<evidence type="ECO:0000256" key="7">
    <source>
        <dbReference type="RuleBase" id="RU003355"/>
    </source>
</evidence>
<feature type="active site" description="Charge relay system" evidence="5 6">
    <location>
        <position position="165"/>
    </location>
</feature>
<dbReference type="PROSITE" id="PS00137">
    <property type="entry name" value="SUBTILASE_HIS"/>
    <property type="match status" value="1"/>
</dbReference>
<evidence type="ECO:0000256" key="4">
    <source>
        <dbReference type="ARBA" id="ARBA00022825"/>
    </source>
</evidence>
<protein>
    <submittedName>
        <fullName evidence="9">Subtilase family protein</fullName>
    </submittedName>
</protein>
<comment type="caution">
    <text evidence="9">The sequence shown here is derived from an EMBL/GenBank/DDBJ whole genome shotgun (WGS) entry which is preliminary data.</text>
</comment>
<dbReference type="InterPro" id="IPR036852">
    <property type="entry name" value="Peptidase_S8/S53_dom_sf"/>
</dbReference>
<accession>A0A2T0SS13</accession>
<name>A0A2T0SS13_9PSEU</name>
<dbReference type="GO" id="GO:0005975">
    <property type="term" value="P:carbohydrate metabolic process"/>
    <property type="evidence" value="ECO:0007669"/>
    <property type="project" value="UniProtKB-ARBA"/>
</dbReference>
<dbReference type="InterPro" id="IPR023827">
    <property type="entry name" value="Peptidase_S8_Asp-AS"/>
</dbReference>
<dbReference type="GO" id="GO:0006508">
    <property type="term" value="P:proteolysis"/>
    <property type="evidence" value="ECO:0007669"/>
    <property type="project" value="UniProtKB-KW"/>
</dbReference>
<feature type="active site" description="Charge relay system" evidence="5 6">
    <location>
        <position position="197"/>
    </location>
</feature>
<evidence type="ECO:0000256" key="5">
    <source>
        <dbReference type="PIRSR" id="PIRSR615500-1"/>
    </source>
</evidence>
<dbReference type="Pfam" id="PF00082">
    <property type="entry name" value="Peptidase_S8"/>
    <property type="match status" value="1"/>
</dbReference>
<dbReference type="Gene3D" id="3.40.50.200">
    <property type="entry name" value="Peptidase S8/S53 domain"/>
    <property type="match status" value="1"/>
</dbReference>
<keyword evidence="2 6" id="KW-0645">Protease</keyword>
<sequence>MGYLKPGVGREGVVFSTYEVGGHSFVVPADAERLLTDGVVDRRLFDVTELLASGYGDAERATLPLIVTYQPGWQRMAGAAAVAGMSVTVDLPSVGGVAVDVEKSAGSGWWSGLTGVGSLAGTGIKKVWLDGRRTASLDHSVPQIGAPAAWEAGFTGAGVTVAVLDTGVDQTHPDLADREVAERNFSGTKDSVDHYGHGTHVASIIAGTGAKSGGKYKGVAYGARILDVKVLNDSGSGQDSGIIAGMQFAAEQGADVANMSLGGYDTPEVDPLEEAVNTLSARYGTLFVIAAGNSGPDARTVGSPGSADAALTVGAVDRDNRIADFSSRGPREGGGVIKPDITAPGVDIVAARHADGRIGPPVVDGYTSLSGTSMATPHVAGAAALLAQQHPELSGEQLKATLTAAATPTAGLTPFDQGAGRVDSARVLTQTVTSSPGSIGFGEFRWPHVEQPAVTREVGYTNSGAAPLTLDLRVDAATPDGTPAPAGLFSVSPARLTVPAGGTASATVTADVRVAPAGGRFGGALVATSAGVSARTAVAVDLEPESYDLVVDGIGRSGEKASYYSAALVDVDSGAFFSLGKDADGLLRQRVPVGRYLLFGSVQGSGATYTHDVFNYPNLTVSGPTTIDLDARLAKPVSVALPDPTARLSLLQTGFQRVVGSKKYTIGGLSFGGSTAHIGMAHLGPDAPPDEVTGQLSTSWVAKDGAEFYGLAWYLKGRTHTGLTAVIGQADLATVKVDVGKLQPGESTTIGNTSSPHGQGAWGWGAVESFAAPGVRTEYYGGDNADWARRLTLQSPTGYQGGLDGPPKSYVPGRTYAESFHHAVFGPALPDNRDRPWLYRNGADVVADLPLFGDSAGNAGRSTAVGTTKLYRDGVQLGATDDAGYGWFTDPDGAAEYRLTTEATRTNSPLSTGVSAAWTFRSARTADITALPISVIRFTPELDANGTAEAGKRFTVPVSVHGQAGAGGARQRITSAEVSYDGGTTWQRVPVPGGCVLRLAHPAGATSVSLRAKAGDRAGNSVEQTILNAYLLR</sequence>
<dbReference type="InterPro" id="IPR050131">
    <property type="entry name" value="Peptidase_S8_subtilisin-like"/>
</dbReference>
<dbReference type="PANTHER" id="PTHR43806:SF11">
    <property type="entry name" value="CEREVISIN-RELATED"/>
    <property type="match status" value="1"/>
</dbReference>
<dbReference type="PROSITE" id="PS00138">
    <property type="entry name" value="SUBTILASE_SER"/>
    <property type="match status" value="1"/>
</dbReference>
<evidence type="ECO:0000256" key="3">
    <source>
        <dbReference type="ARBA" id="ARBA00022801"/>
    </source>
</evidence>
<organism evidence="9 10">
    <name type="scientific">Umezawaea tangerina</name>
    <dbReference type="NCBI Taxonomy" id="84725"/>
    <lineage>
        <taxon>Bacteria</taxon>
        <taxon>Bacillati</taxon>
        <taxon>Actinomycetota</taxon>
        <taxon>Actinomycetes</taxon>
        <taxon>Pseudonocardiales</taxon>
        <taxon>Pseudonocardiaceae</taxon>
        <taxon>Umezawaea</taxon>
    </lineage>
</organism>
<dbReference type="PROSITE" id="PS51892">
    <property type="entry name" value="SUBTILASE"/>
    <property type="match status" value="1"/>
</dbReference>
<feature type="domain" description="Peptidase S8/S53" evidence="8">
    <location>
        <begin position="156"/>
        <end position="418"/>
    </location>
</feature>
<dbReference type="SUPFAM" id="SSF52743">
    <property type="entry name" value="Subtilisin-like"/>
    <property type="match status" value="1"/>
</dbReference>
<dbReference type="InterPro" id="IPR015500">
    <property type="entry name" value="Peptidase_S8_subtilisin-rel"/>
</dbReference>
<dbReference type="Proteomes" id="UP000239494">
    <property type="component" value="Unassembled WGS sequence"/>
</dbReference>
<dbReference type="AlphaFoldDB" id="A0A2T0SS13"/>
<feature type="active site" description="Charge relay system" evidence="5 6">
    <location>
        <position position="373"/>
    </location>
</feature>